<organism evidence="2">
    <name type="scientific">marine sediment metagenome</name>
    <dbReference type="NCBI Taxonomy" id="412755"/>
    <lineage>
        <taxon>unclassified sequences</taxon>
        <taxon>metagenomes</taxon>
        <taxon>ecological metagenomes</taxon>
    </lineage>
</organism>
<sequence>MTDAGKVVLRGTGFVTLAALIVPAFGVLSALVSVVLMALLVGFVLRPKIQVSGNLPERIVVGQTARLRYVLKNVAHLPAYNLCVRLTLPEAIEQVGDGHVVSRLGPGDTTEVTVEIRPKRRGYYRIKQPICQSSFPFNLFSFGTSHDDEETLIVLPAFSRLQIPLRRLSR</sequence>
<comment type="caution">
    <text evidence="2">The sequence shown here is derived from an EMBL/GenBank/DDBJ whole genome shotgun (WGS) entry which is preliminary data.</text>
</comment>
<dbReference type="InterPro" id="IPR013783">
    <property type="entry name" value="Ig-like_fold"/>
</dbReference>
<keyword evidence="1" id="KW-1133">Transmembrane helix</keyword>
<keyword evidence="1" id="KW-0812">Transmembrane</keyword>
<dbReference type="Gene3D" id="2.60.40.10">
    <property type="entry name" value="Immunoglobulins"/>
    <property type="match status" value="1"/>
</dbReference>
<name>X1MSD4_9ZZZZ</name>
<feature type="non-terminal residue" evidence="2">
    <location>
        <position position="170"/>
    </location>
</feature>
<dbReference type="EMBL" id="BARV01032439">
    <property type="protein sequence ID" value="GAI34213.1"/>
    <property type="molecule type" value="Genomic_DNA"/>
</dbReference>
<proteinExistence type="predicted"/>
<evidence type="ECO:0000256" key="1">
    <source>
        <dbReference type="SAM" id="Phobius"/>
    </source>
</evidence>
<dbReference type="PANTHER" id="PTHR34351:SF1">
    <property type="entry name" value="SLR1927 PROTEIN"/>
    <property type="match status" value="1"/>
</dbReference>
<keyword evidence="1" id="KW-0472">Membrane</keyword>
<accession>X1MSD4</accession>
<evidence type="ECO:0000313" key="2">
    <source>
        <dbReference type="EMBL" id="GAI34213.1"/>
    </source>
</evidence>
<evidence type="ECO:0008006" key="3">
    <source>
        <dbReference type="Google" id="ProtNLM"/>
    </source>
</evidence>
<gene>
    <name evidence="2" type="ORF">S06H3_51150</name>
</gene>
<dbReference type="PANTHER" id="PTHR34351">
    <property type="entry name" value="SLR1927 PROTEIN-RELATED"/>
    <property type="match status" value="1"/>
</dbReference>
<reference evidence="2" key="1">
    <citation type="journal article" date="2014" name="Front. Microbiol.">
        <title>High frequency of phylogenetically diverse reductive dehalogenase-homologous genes in deep subseafloor sedimentary metagenomes.</title>
        <authorList>
            <person name="Kawai M."/>
            <person name="Futagami T."/>
            <person name="Toyoda A."/>
            <person name="Takaki Y."/>
            <person name="Nishi S."/>
            <person name="Hori S."/>
            <person name="Arai W."/>
            <person name="Tsubouchi T."/>
            <person name="Morono Y."/>
            <person name="Uchiyama I."/>
            <person name="Ito T."/>
            <person name="Fujiyama A."/>
            <person name="Inagaki F."/>
            <person name="Takami H."/>
        </authorList>
    </citation>
    <scope>NUCLEOTIDE SEQUENCE</scope>
    <source>
        <strain evidence="2">Expedition CK06-06</strain>
    </source>
</reference>
<dbReference type="AlphaFoldDB" id="X1MSD4"/>
<protein>
    <recommendedName>
        <fullName evidence="3">DUF58 domain-containing protein</fullName>
    </recommendedName>
</protein>
<feature type="transmembrane region" description="Helical" evidence="1">
    <location>
        <begin position="20"/>
        <end position="45"/>
    </location>
</feature>